<dbReference type="AlphaFoldDB" id="A0A9Q3CFL6"/>
<keyword evidence="2" id="KW-1185">Reference proteome</keyword>
<reference evidence="1" key="1">
    <citation type="submission" date="2021-03" db="EMBL/GenBank/DDBJ databases">
        <title>Draft genome sequence of rust myrtle Austropuccinia psidii MF-1, a brazilian biotype.</title>
        <authorList>
            <person name="Quecine M.C."/>
            <person name="Pachon D.M.R."/>
            <person name="Bonatelli M.L."/>
            <person name="Correr F.H."/>
            <person name="Franceschini L.M."/>
            <person name="Leite T.F."/>
            <person name="Margarido G.R.A."/>
            <person name="Almeida C.A."/>
            <person name="Ferrarezi J.A."/>
            <person name="Labate C.A."/>
        </authorList>
    </citation>
    <scope>NUCLEOTIDE SEQUENCE</scope>
    <source>
        <strain evidence="1">MF-1</strain>
    </source>
</reference>
<dbReference type="EMBL" id="AVOT02006520">
    <property type="protein sequence ID" value="MBW0481791.1"/>
    <property type="molecule type" value="Genomic_DNA"/>
</dbReference>
<accession>A0A9Q3CFL6</accession>
<evidence type="ECO:0000313" key="2">
    <source>
        <dbReference type="Proteomes" id="UP000765509"/>
    </source>
</evidence>
<gene>
    <name evidence="1" type="ORF">O181_021506</name>
</gene>
<sequence length="158" mass="17940">MSCRCQDNVNGHMCHMRMSLKAQTHFNTIRNVWVITPHGATQPFGMLTFVDQMTSAAPPGHLTHLPCLLSHLNLPPHPRLILPTLSMLRCLYHPPDEVPTLPPHFFPHHYLCFHTPTLTLFTLVECPPNMALTLRTILTLMWCPPNIPLTQLTILTLT</sequence>
<organism evidence="1 2">
    <name type="scientific">Austropuccinia psidii MF-1</name>
    <dbReference type="NCBI Taxonomy" id="1389203"/>
    <lineage>
        <taxon>Eukaryota</taxon>
        <taxon>Fungi</taxon>
        <taxon>Dikarya</taxon>
        <taxon>Basidiomycota</taxon>
        <taxon>Pucciniomycotina</taxon>
        <taxon>Pucciniomycetes</taxon>
        <taxon>Pucciniales</taxon>
        <taxon>Sphaerophragmiaceae</taxon>
        <taxon>Austropuccinia</taxon>
    </lineage>
</organism>
<name>A0A9Q3CFL6_9BASI</name>
<evidence type="ECO:0000313" key="1">
    <source>
        <dbReference type="EMBL" id="MBW0481791.1"/>
    </source>
</evidence>
<comment type="caution">
    <text evidence="1">The sequence shown here is derived from an EMBL/GenBank/DDBJ whole genome shotgun (WGS) entry which is preliminary data.</text>
</comment>
<dbReference type="Proteomes" id="UP000765509">
    <property type="component" value="Unassembled WGS sequence"/>
</dbReference>
<proteinExistence type="predicted"/>
<protein>
    <submittedName>
        <fullName evidence="1">Uncharacterized protein</fullName>
    </submittedName>
</protein>